<keyword evidence="3" id="KW-1185">Reference proteome</keyword>
<proteinExistence type="predicted"/>
<accession>A0AA88AFF8</accession>
<organism evidence="2 3">
    <name type="scientific">Ficus carica</name>
    <name type="common">Common fig</name>
    <dbReference type="NCBI Taxonomy" id="3494"/>
    <lineage>
        <taxon>Eukaryota</taxon>
        <taxon>Viridiplantae</taxon>
        <taxon>Streptophyta</taxon>
        <taxon>Embryophyta</taxon>
        <taxon>Tracheophyta</taxon>
        <taxon>Spermatophyta</taxon>
        <taxon>Magnoliopsida</taxon>
        <taxon>eudicotyledons</taxon>
        <taxon>Gunneridae</taxon>
        <taxon>Pentapetalae</taxon>
        <taxon>rosids</taxon>
        <taxon>fabids</taxon>
        <taxon>Rosales</taxon>
        <taxon>Moraceae</taxon>
        <taxon>Ficeae</taxon>
        <taxon>Ficus</taxon>
    </lineage>
</organism>
<dbReference type="EMBL" id="BTGU01000048">
    <property type="protein sequence ID" value="GMN53883.1"/>
    <property type="molecule type" value="Genomic_DNA"/>
</dbReference>
<sequence>MHQKRSHSCRLAVATQTPASSQAKSQCPGRSLAMVTLSVEGARGLISIEIRLRFMKRSSTAMADEQLPQDGDGFVSGNDMAAVIAPTWVGLG</sequence>
<evidence type="ECO:0000313" key="2">
    <source>
        <dbReference type="EMBL" id="GMN53883.1"/>
    </source>
</evidence>
<protein>
    <submittedName>
        <fullName evidence="2">Uncharacterized protein</fullName>
    </submittedName>
</protein>
<dbReference type="Proteomes" id="UP001187192">
    <property type="component" value="Unassembled WGS sequence"/>
</dbReference>
<evidence type="ECO:0000256" key="1">
    <source>
        <dbReference type="SAM" id="MobiDB-lite"/>
    </source>
</evidence>
<comment type="caution">
    <text evidence="2">The sequence shown here is derived from an EMBL/GenBank/DDBJ whole genome shotgun (WGS) entry which is preliminary data.</text>
</comment>
<evidence type="ECO:0000313" key="3">
    <source>
        <dbReference type="Proteomes" id="UP001187192"/>
    </source>
</evidence>
<feature type="region of interest" description="Disordered" evidence="1">
    <location>
        <begin position="1"/>
        <end position="27"/>
    </location>
</feature>
<reference evidence="2" key="1">
    <citation type="submission" date="2023-07" db="EMBL/GenBank/DDBJ databases">
        <title>draft genome sequence of fig (Ficus carica).</title>
        <authorList>
            <person name="Takahashi T."/>
            <person name="Nishimura K."/>
        </authorList>
    </citation>
    <scope>NUCLEOTIDE SEQUENCE</scope>
</reference>
<gene>
    <name evidence="2" type="ORF">TIFTF001_023010</name>
</gene>
<feature type="compositionally biased region" description="Polar residues" evidence="1">
    <location>
        <begin position="14"/>
        <end position="25"/>
    </location>
</feature>
<dbReference type="AlphaFoldDB" id="A0AA88AFF8"/>
<name>A0AA88AFF8_FICCA</name>